<evidence type="ECO:0000313" key="2">
    <source>
        <dbReference type="EMBL" id="WYJ80798.1"/>
    </source>
</evidence>
<name>A0ABZ2SYI2_9ENTE</name>
<sequence>MAHSNIKNNNRSKKKRTYILFSLLIFSLIAGIGGYLYFNQSPPQVVVGLPDLDDNLTRLSNEDILKAMQDQVDKDKMRILLKHDIEIDAQGKASVDVRNNGQNAFNIQVEYYLVSNNKILYKSGLIPPNNRIDSIPFENLPDEGSHDVRILYNIYNEQQLVNTTTIDGTITIS</sequence>
<keyword evidence="1" id="KW-1133">Transmembrane helix</keyword>
<keyword evidence="1" id="KW-0812">Transmembrane</keyword>
<proteinExistence type="predicted"/>
<protein>
    <recommendedName>
        <fullName evidence="4">DUF4352 domain-containing protein</fullName>
    </recommendedName>
</protein>
<evidence type="ECO:0008006" key="4">
    <source>
        <dbReference type="Google" id="ProtNLM"/>
    </source>
</evidence>
<evidence type="ECO:0000256" key="1">
    <source>
        <dbReference type="SAM" id="Phobius"/>
    </source>
</evidence>
<dbReference type="EMBL" id="CP147250">
    <property type="protein sequence ID" value="WYJ80798.1"/>
    <property type="molecule type" value="Genomic_DNA"/>
</dbReference>
<dbReference type="RefSeq" id="WP_206857404.1">
    <property type="nucleotide sequence ID" value="NZ_CP147250.1"/>
</dbReference>
<feature type="transmembrane region" description="Helical" evidence="1">
    <location>
        <begin position="18"/>
        <end position="38"/>
    </location>
</feature>
<dbReference type="Proteomes" id="UP000664360">
    <property type="component" value="Chromosome"/>
</dbReference>
<reference evidence="2 3" key="1">
    <citation type="submission" date="2024-03" db="EMBL/GenBank/DDBJ databases">
        <title>The Genome Sequence of Enterococcus sp. DIV1094.</title>
        <authorList>
            <consortium name="The Broad Institute Genomics Platform"/>
            <consortium name="The Broad Institute Microbial Omics Core"/>
            <consortium name="The Broad Institute Genomic Center for Infectious Diseases"/>
            <person name="Earl A."/>
            <person name="Manson A."/>
            <person name="Gilmore M."/>
            <person name="Schwartman J."/>
            <person name="Shea T."/>
            <person name="Abouelleil A."/>
            <person name="Cao P."/>
            <person name="Chapman S."/>
            <person name="Cusick C."/>
            <person name="Young S."/>
            <person name="Neafsey D."/>
            <person name="Nusbaum C."/>
            <person name="Birren B."/>
        </authorList>
    </citation>
    <scope>NUCLEOTIDE SEQUENCE [LARGE SCALE GENOMIC DNA]</scope>
    <source>
        <strain evidence="2 3">DIV1094</strain>
    </source>
</reference>
<evidence type="ECO:0000313" key="3">
    <source>
        <dbReference type="Proteomes" id="UP000664360"/>
    </source>
</evidence>
<gene>
    <name evidence="2" type="ORF">DOK79_002381</name>
</gene>
<keyword evidence="3" id="KW-1185">Reference proteome</keyword>
<accession>A0ABZ2SYI2</accession>
<organism evidence="2 3">
    <name type="scientific">Candidatus Enterococcus mangumiae</name>
    <dbReference type="NCBI Taxonomy" id="2230878"/>
    <lineage>
        <taxon>Bacteria</taxon>
        <taxon>Bacillati</taxon>
        <taxon>Bacillota</taxon>
        <taxon>Bacilli</taxon>
        <taxon>Lactobacillales</taxon>
        <taxon>Enterococcaceae</taxon>
        <taxon>Enterococcus</taxon>
    </lineage>
</organism>
<keyword evidence="1" id="KW-0472">Membrane</keyword>